<evidence type="ECO:0000313" key="2">
    <source>
        <dbReference type="WBParaSite" id="PSAMB.scaffold116size76799.g2342.t1"/>
    </source>
</evidence>
<accession>A0A914URU3</accession>
<proteinExistence type="predicted"/>
<keyword evidence="1" id="KW-1185">Reference proteome</keyword>
<name>A0A914URU3_9BILA</name>
<dbReference type="WBParaSite" id="PSAMB.scaffold116size76799.g2342.t1">
    <property type="protein sequence ID" value="PSAMB.scaffold116size76799.g2342.t1"/>
    <property type="gene ID" value="PSAMB.scaffold116size76799.g2342"/>
</dbReference>
<evidence type="ECO:0000313" key="1">
    <source>
        <dbReference type="Proteomes" id="UP000887566"/>
    </source>
</evidence>
<dbReference type="Proteomes" id="UP000887566">
    <property type="component" value="Unplaced"/>
</dbReference>
<protein>
    <submittedName>
        <fullName evidence="2">Uncharacterized protein</fullName>
    </submittedName>
</protein>
<reference evidence="2" key="1">
    <citation type="submission" date="2022-11" db="UniProtKB">
        <authorList>
            <consortium name="WormBaseParasite"/>
        </authorList>
    </citation>
    <scope>IDENTIFICATION</scope>
</reference>
<sequence length="130" mass="13610">MSERVSPALGDTETALSSMAVPFVRLSFVDPVDSKKLLSLSLVAPAADKNLLMTVGNAQKQLEGTARRGGGGRGECQLFVGTALGLQNVPGRIGSLAIGPQNDFGFLQPLASAPIERISLVHPPFSYSQC</sequence>
<dbReference type="AlphaFoldDB" id="A0A914URU3"/>
<organism evidence="1 2">
    <name type="scientific">Plectus sambesii</name>
    <dbReference type="NCBI Taxonomy" id="2011161"/>
    <lineage>
        <taxon>Eukaryota</taxon>
        <taxon>Metazoa</taxon>
        <taxon>Ecdysozoa</taxon>
        <taxon>Nematoda</taxon>
        <taxon>Chromadorea</taxon>
        <taxon>Plectida</taxon>
        <taxon>Plectina</taxon>
        <taxon>Plectoidea</taxon>
        <taxon>Plectidae</taxon>
        <taxon>Plectus</taxon>
    </lineage>
</organism>